<sequence>MRAIKPKKQHGLSAQPLGQHIVPLELPYVPHWPNPAQWTELAHWPVFHQRQDQLQQMALHYRQAPTLQVTQPTPNPQLVMNQLLEFRCFHCNGQALYYEDEWFYSCGTVKEESSRDTQKMITDALQEHVSVHLNWGSMNPVNKQQDEQARQRFSQLNPEQCRPSPSMDQTSVFLSEVVYAANSSSPWVLILSHVIGRLAVDEGEGA</sequence>
<organism evidence="1 2">
    <name type="scientific">Mugilogobius chulae</name>
    <name type="common">yellowstripe goby</name>
    <dbReference type="NCBI Taxonomy" id="88201"/>
    <lineage>
        <taxon>Eukaryota</taxon>
        <taxon>Metazoa</taxon>
        <taxon>Chordata</taxon>
        <taxon>Craniata</taxon>
        <taxon>Vertebrata</taxon>
        <taxon>Euteleostomi</taxon>
        <taxon>Actinopterygii</taxon>
        <taxon>Neopterygii</taxon>
        <taxon>Teleostei</taxon>
        <taxon>Neoteleostei</taxon>
        <taxon>Acanthomorphata</taxon>
        <taxon>Gobiaria</taxon>
        <taxon>Gobiiformes</taxon>
        <taxon>Gobioidei</taxon>
        <taxon>Gobiidae</taxon>
        <taxon>Gobionellinae</taxon>
        <taxon>Mugilogobius</taxon>
    </lineage>
</organism>
<dbReference type="Proteomes" id="UP001460270">
    <property type="component" value="Unassembled WGS sequence"/>
</dbReference>
<reference evidence="2" key="1">
    <citation type="submission" date="2024-04" db="EMBL/GenBank/DDBJ databases">
        <title>Salinicola lusitanus LLJ914,a marine bacterium isolated from the Okinawa Trough.</title>
        <authorList>
            <person name="Li J."/>
        </authorList>
    </citation>
    <scope>NUCLEOTIDE SEQUENCE [LARGE SCALE GENOMIC DNA]</scope>
</reference>
<accession>A0AAW0NAN7</accession>
<name>A0AAW0NAN7_9GOBI</name>
<evidence type="ECO:0000313" key="1">
    <source>
        <dbReference type="EMBL" id="KAK7887255.1"/>
    </source>
</evidence>
<evidence type="ECO:0000313" key="2">
    <source>
        <dbReference type="Proteomes" id="UP001460270"/>
    </source>
</evidence>
<keyword evidence="2" id="KW-1185">Reference proteome</keyword>
<gene>
    <name evidence="1" type="ORF">WMY93_026876</name>
</gene>
<dbReference type="AlphaFoldDB" id="A0AAW0NAN7"/>
<proteinExistence type="predicted"/>
<protein>
    <submittedName>
        <fullName evidence="1">Uncharacterized protein</fullName>
    </submittedName>
</protein>
<dbReference type="EMBL" id="JBBPFD010000019">
    <property type="protein sequence ID" value="KAK7887255.1"/>
    <property type="molecule type" value="Genomic_DNA"/>
</dbReference>
<comment type="caution">
    <text evidence="1">The sequence shown here is derived from an EMBL/GenBank/DDBJ whole genome shotgun (WGS) entry which is preliminary data.</text>
</comment>